<name>A0ABX3SZT8_MYCMA</name>
<proteinExistence type="predicted"/>
<evidence type="ECO:0000313" key="2">
    <source>
        <dbReference type="EMBL" id="ORA85323.1"/>
    </source>
</evidence>
<reference evidence="2 3" key="1">
    <citation type="submission" date="2017-02" db="EMBL/GenBank/DDBJ databases">
        <title>The new phylogeny of genus Mycobacterium.</title>
        <authorList>
            <person name="Tortoli E."/>
            <person name="Trovato A."/>
            <person name="Cirillo D.M."/>
        </authorList>
    </citation>
    <scope>NUCLEOTIDE SEQUENCE [LARGE SCALE GENOMIC DNA]</scope>
    <source>
        <strain evidence="2 3">IP1130001</strain>
    </source>
</reference>
<dbReference type="Proteomes" id="UP000243140">
    <property type="component" value="Unassembled WGS sequence"/>
</dbReference>
<sequence length="257" mass="26174">MGESNRDPEDPADTGAEPPLTAELLADLQAGLLDDDSAARVRRRVRDDPEAETILRALNQVRRDVAALGADPASAPKVPPEVTARISTVLTSGQSQRRAGAAHSARPRIGPARLAAGAAGVGALLAAIGVGTAALINAPGPAPSTPVTAEHITVSTPPMAIPLSQEEILGLLDHRPDYGPLEGPLSDPPRRASCLSGLGYPASTQVLGARPIEINARPGVLLVLPGDTPDKLAAFAVALNCSAADTGLLASTQVARP</sequence>
<comment type="caution">
    <text evidence="2">The sequence shown here is derived from an EMBL/GenBank/DDBJ whole genome shotgun (WGS) entry which is preliminary data.</text>
</comment>
<organism evidence="2 3">
    <name type="scientific">Mycobacterium malmoense</name>
    <dbReference type="NCBI Taxonomy" id="1780"/>
    <lineage>
        <taxon>Bacteria</taxon>
        <taxon>Bacillati</taxon>
        <taxon>Actinomycetota</taxon>
        <taxon>Actinomycetes</taxon>
        <taxon>Mycobacteriales</taxon>
        <taxon>Mycobacteriaceae</taxon>
        <taxon>Mycobacterium</taxon>
    </lineage>
</organism>
<gene>
    <name evidence="2" type="ORF">BST29_00115</name>
</gene>
<keyword evidence="1" id="KW-0472">Membrane</keyword>
<feature type="transmembrane region" description="Helical" evidence="1">
    <location>
        <begin position="114"/>
        <end position="136"/>
    </location>
</feature>
<accession>A0ABX3SZT8</accession>
<dbReference type="RefSeq" id="WP_083008597.1">
    <property type="nucleotide sequence ID" value="NZ_CP060015.1"/>
</dbReference>
<evidence type="ECO:0008006" key="4">
    <source>
        <dbReference type="Google" id="ProtNLM"/>
    </source>
</evidence>
<evidence type="ECO:0000313" key="3">
    <source>
        <dbReference type="Proteomes" id="UP000243140"/>
    </source>
</evidence>
<protein>
    <recommendedName>
        <fullName evidence="4">Anti-sigma-M factor RsmA</fullName>
    </recommendedName>
</protein>
<evidence type="ECO:0000256" key="1">
    <source>
        <dbReference type="SAM" id="Phobius"/>
    </source>
</evidence>
<keyword evidence="1" id="KW-0812">Transmembrane</keyword>
<dbReference type="EMBL" id="MVHV01000001">
    <property type="protein sequence ID" value="ORA85323.1"/>
    <property type="molecule type" value="Genomic_DNA"/>
</dbReference>
<keyword evidence="1" id="KW-1133">Transmembrane helix</keyword>
<keyword evidence="3" id="KW-1185">Reference proteome</keyword>